<keyword evidence="3" id="KW-0752">Steroid biosynthesis</keyword>
<keyword evidence="4" id="KW-0560">Oxidoreductase</keyword>
<dbReference type="EMBL" id="JARVKF010000046">
    <property type="protein sequence ID" value="KAK9424224.1"/>
    <property type="molecule type" value="Genomic_DNA"/>
</dbReference>
<keyword evidence="2" id="KW-0521">NADP</keyword>
<dbReference type="InterPro" id="IPR051593">
    <property type="entry name" value="Ergosterol_Biosynth_ERG27"/>
</dbReference>
<evidence type="ECO:0000256" key="1">
    <source>
        <dbReference type="ARBA" id="ARBA00022516"/>
    </source>
</evidence>
<keyword evidence="8" id="KW-1185">Reference proteome</keyword>
<name>A0ABR2VBI9_9PEZI</name>
<comment type="similarity">
    <text evidence="6">Belongs to the short-chain dehydrogenases/reductases (SDR) family. ERG27 subfamily.</text>
</comment>
<dbReference type="SUPFAM" id="SSF51735">
    <property type="entry name" value="NAD(P)-binding Rossmann-fold domains"/>
    <property type="match status" value="1"/>
</dbReference>
<evidence type="ECO:0000256" key="5">
    <source>
        <dbReference type="ARBA" id="ARBA00023098"/>
    </source>
</evidence>
<proteinExistence type="inferred from homology"/>
<dbReference type="PANTHER" id="PTHR43647">
    <property type="entry name" value="DEHYDROGENASE"/>
    <property type="match status" value="1"/>
</dbReference>
<comment type="caution">
    <text evidence="7">The sequence shown here is derived from an EMBL/GenBank/DDBJ whole genome shotgun (WGS) entry which is preliminary data.</text>
</comment>
<protein>
    <submittedName>
        <fullName evidence="7">3-ketosteroid reductase</fullName>
    </submittedName>
</protein>
<evidence type="ECO:0000313" key="8">
    <source>
        <dbReference type="Proteomes" id="UP001408356"/>
    </source>
</evidence>
<dbReference type="Gene3D" id="3.40.50.720">
    <property type="entry name" value="NAD(P)-binding Rossmann-like Domain"/>
    <property type="match status" value="1"/>
</dbReference>
<evidence type="ECO:0000313" key="7">
    <source>
        <dbReference type="EMBL" id="KAK9424224.1"/>
    </source>
</evidence>
<sequence>MAAPWNGVPSQEQYFVLITGANSGVGLAICQRMIDDYLATRSLSSHLILIPTTRSAKKSSEAINSIRAYLAQAVQSKKLVARAGPQYSPQAAASRVHVVSVELDLCKLPTIYQAAHRLVNGDVRDPTGVVADGGPLSIPRLDVAIFNAGYGGWSGLSWPTFIHQTFTVGPAQAYTFPSFKAALPSSTLPPQETGREKSPDSQPPLAEVFTANVFGHYILAHQMLPLLSRSEGAREPAGRIVWTSSIDAEERHLSLSDIQGFQSKAPYESSKRITDLISVTADLPSVEKVSAAYFTSPSLAPTHQAKKPRFYLTHPGIVCTPLFPLNAFLYFWYYLAMYLCRYLGSPWHTVETYIAACSAVWVALAPQEGLDSINAHRVKWGSACDRLANAAPKKTEVEGWGWEGKVEDAEAIRDNTAEGIQRKLKGRKWDAVELTEEKRAKFEEDAVECWTELERLRTLWEGILKEGKGA</sequence>
<dbReference type="PANTHER" id="PTHR43647:SF1">
    <property type="entry name" value="3-KETO-STEROID REDUCTASE ERG27"/>
    <property type="match status" value="1"/>
</dbReference>
<keyword evidence="5" id="KW-0443">Lipid metabolism</keyword>
<evidence type="ECO:0000256" key="3">
    <source>
        <dbReference type="ARBA" id="ARBA00022955"/>
    </source>
</evidence>
<organism evidence="7 8">
    <name type="scientific">Seiridium unicorne</name>
    <dbReference type="NCBI Taxonomy" id="138068"/>
    <lineage>
        <taxon>Eukaryota</taxon>
        <taxon>Fungi</taxon>
        <taxon>Dikarya</taxon>
        <taxon>Ascomycota</taxon>
        <taxon>Pezizomycotina</taxon>
        <taxon>Sordariomycetes</taxon>
        <taxon>Xylariomycetidae</taxon>
        <taxon>Amphisphaeriales</taxon>
        <taxon>Sporocadaceae</taxon>
        <taxon>Seiridium</taxon>
    </lineage>
</organism>
<keyword evidence="1" id="KW-0444">Lipid biosynthesis</keyword>
<reference evidence="7 8" key="1">
    <citation type="journal article" date="2024" name="J. Plant Pathol.">
        <title>Sequence and assembly of the genome of Seiridium unicorne, isolate CBS 538.82, causal agent of cypress canker disease.</title>
        <authorList>
            <person name="Scali E."/>
            <person name="Rocca G.D."/>
            <person name="Danti R."/>
            <person name="Garbelotto M."/>
            <person name="Barberini S."/>
            <person name="Baroncelli R."/>
            <person name="Emiliani G."/>
        </authorList>
    </citation>
    <scope>NUCLEOTIDE SEQUENCE [LARGE SCALE GENOMIC DNA]</scope>
    <source>
        <strain evidence="7 8">BM-138-508</strain>
    </source>
</reference>
<evidence type="ECO:0000256" key="4">
    <source>
        <dbReference type="ARBA" id="ARBA00023002"/>
    </source>
</evidence>
<evidence type="ECO:0000256" key="2">
    <source>
        <dbReference type="ARBA" id="ARBA00022857"/>
    </source>
</evidence>
<gene>
    <name evidence="7" type="ORF">SUNI508_03712</name>
</gene>
<evidence type="ECO:0000256" key="6">
    <source>
        <dbReference type="ARBA" id="ARBA00023593"/>
    </source>
</evidence>
<dbReference type="InterPro" id="IPR036291">
    <property type="entry name" value="NAD(P)-bd_dom_sf"/>
</dbReference>
<dbReference type="Proteomes" id="UP001408356">
    <property type="component" value="Unassembled WGS sequence"/>
</dbReference>
<accession>A0ABR2VBI9</accession>